<feature type="transmembrane region" description="Helical" evidence="1">
    <location>
        <begin position="306"/>
        <end position="325"/>
    </location>
</feature>
<organism evidence="3 4">
    <name type="scientific">Mucilaginibacter jinjuensis</name>
    <dbReference type="NCBI Taxonomy" id="1176721"/>
    <lineage>
        <taxon>Bacteria</taxon>
        <taxon>Pseudomonadati</taxon>
        <taxon>Bacteroidota</taxon>
        <taxon>Sphingobacteriia</taxon>
        <taxon>Sphingobacteriales</taxon>
        <taxon>Sphingobacteriaceae</taxon>
        <taxon>Mucilaginibacter</taxon>
    </lineage>
</organism>
<dbReference type="PANTHER" id="PTHR30590:SF2">
    <property type="entry name" value="INNER MEMBRANE PROTEIN"/>
    <property type="match status" value="1"/>
</dbReference>
<gene>
    <name evidence="3" type="ORF">PQO05_04880</name>
</gene>
<feature type="transmembrane region" description="Helical" evidence="1">
    <location>
        <begin position="345"/>
        <end position="367"/>
    </location>
</feature>
<evidence type="ECO:0000313" key="3">
    <source>
        <dbReference type="EMBL" id="WCT13264.1"/>
    </source>
</evidence>
<feature type="transmembrane region" description="Helical" evidence="1">
    <location>
        <begin position="107"/>
        <end position="123"/>
    </location>
</feature>
<feature type="transmembrane region" description="Helical" evidence="1">
    <location>
        <begin position="143"/>
        <end position="174"/>
    </location>
</feature>
<name>A0ABY7TAK4_9SPHI</name>
<dbReference type="EMBL" id="CP117167">
    <property type="protein sequence ID" value="WCT13264.1"/>
    <property type="molecule type" value="Genomic_DNA"/>
</dbReference>
<reference evidence="3 4" key="1">
    <citation type="submission" date="2023-02" db="EMBL/GenBank/DDBJ databases">
        <title>Genome sequence of Mucilaginibacter jinjuensis strain KACC 16571.</title>
        <authorList>
            <person name="Kim S."/>
            <person name="Heo J."/>
            <person name="Kwon S.-W."/>
        </authorList>
    </citation>
    <scope>NUCLEOTIDE SEQUENCE [LARGE SCALE GENOMIC DNA]</scope>
    <source>
        <strain evidence="3 4">KACC 16571</strain>
    </source>
</reference>
<sequence length="464" mass="52353">MNQNKVLLSVIDITQQSISNNENVPGARPAQDGPADPEYRVVSLDILRGGAVLGILLLNIYDFASPSLLFDVPVGLLKPAFTGWHAGVDNIILWLTWFFAEGKMRSLFSILFGAGVILLTERYEKKGRSGQAAIIFYRRNLWLLIIGLCHGFLLFAGDILVDYSLLAMLFLFFLRGLKARTLLITGTVVWLAFGTAGLFNSFGIAGTLRAGTELKDAQQAGSHATAEQRAMIIKAARDDQTAIEGLRQQIKAGHARYWEGRVDRINNELGFLLLKSSGLFVSYLGAMIFGMGLYKTGFLNNQLPPSRYLVIMVIGYVITFSITGPGLWKLQHTGYSPVTFAQWLWMPYCLQVAAGTLANLSFVLLILKIKFFKKFFFPLAAVGRMALSNYILTSIICGWVFSWGPLKLYGDIEFYQWYVIVAGIWCINLVFSLTWLKYFRFGPIEWVWRSLTYWELERMKIHRH</sequence>
<dbReference type="PANTHER" id="PTHR30590">
    <property type="entry name" value="INNER MEMBRANE PROTEIN"/>
    <property type="match status" value="1"/>
</dbReference>
<proteinExistence type="predicted"/>
<feature type="transmembrane region" description="Helical" evidence="1">
    <location>
        <begin position="414"/>
        <end position="436"/>
    </location>
</feature>
<feature type="transmembrane region" description="Helical" evidence="1">
    <location>
        <begin position="272"/>
        <end position="294"/>
    </location>
</feature>
<dbReference type="InterPro" id="IPR007349">
    <property type="entry name" value="DUF418"/>
</dbReference>
<dbReference type="InterPro" id="IPR052529">
    <property type="entry name" value="Bact_Transport_Assoc"/>
</dbReference>
<dbReference type="Proteomes" id="UP001216139">
    <property type="component" value="Chromosome"/>
</dbReference>
<dbReference type="RefSeq" id="WP_273631546.1">
    <property type="nucleotide sequence ID" value="NZ_CP117167.1"/>
</dbReference>
<protein>
    <submittedName>
        <fullName evidence="3">DUF418 domain-containing protein</fullName>
    </submittedName>
</protein>
<evidence type="ECO:0000259" key="2">
    <source>
        <dbReference type="Pfam" id="PF04235"/>
    </source>
</evidence>
<keyword evidence="1" id="KW-0812">Transmembrane</keyword>
<keyword evidence="1" id="KW-1133">Transmembrane helix</keyword>
<evidence type="ECO:0000256" key="1">
    <source>
        <dbReference type="SAM" id="Phobius"/>
    </source>
</evidence>
<feature type="transmembrane region" description="Helical" evidence="1">
    <location>
        <begin position="379"/>
        <end position="402"/>
    </location>
</feature>
<feature type="domain" description="DUF418" evidence="2">
    <location>
        <begin position="293"/>
        <end position="454"/>
    </location>
</feature>
<accession>A0ABY7TAK4</accession>
<dbReference type="Pfam" id="PF04235">
    <property type="entry name" value="DUF418"/>
    <property type="match status" value="1"/>
</dbReference>
<feature type="transmembrane region" description="Helical" evidence="1">
    <location>
        <begin position="181"/>
        <end position="199"/>
    </location>
</feature>
<evidence type="ECO:0000313" key="4">
    <source>
        <dbReference type="Proteomes" id="UP001216139"/>
    </source>
</evidence>
<keyword evidence="4" id="KW-1185">Reference proteome</keyword>
<keyword evidence="1" id="KW-0472">Membrane</keyword>